<dbReference type="PANTHER" id="PTHR43471:SF10">
    <property type="entry name" value="SLL1107 PROTEIN"/>
    <property type="match status" value="1"/>
</dbReference>
<sequence>MLPLTVSRLWTISRNVFNETLRERVLYVTAVFAIGLALAVVILGQVSAGTQDKISLDVGMAGISLFGLLIAAFVGGGLLNKEIEKRTILVMLAKPISRAEFIIGKHLGLSAVLLVLVALMTLILFILMSLNQFAYPAGPLLVTSLYIALQLALLTAAALLFGSFTSSLIATLLTVALYFMGHFSQNLVILSQKMESDAVRQLMQFLYLIFPDLSRLDFKNTAVYGMLPSVPELVANAFYGVIYTVALLAIATWIFSRRNF</sequence>
<gene>
    <name evidence="1" type="ORF">D3A95_02620</name>
</gene>
<dbReference type="Proteomes" id="UP000261812">
    <property type="component" value="Chromosome"/>
</dbReference>
<accession>A0A3B7MCR4</accession>
<protein>
    <submittedName>
        <fullName evidence="1">ABC transporter permease subunit</fullName>
    </submittedName>
</protein>
<dbReference type="AlphaFoldDB" id="A0A3B7MCR4"/>
<dbReference type="KEGG" id="tsq:D3A95_02620"/>
<proteinExistence type="predicted"/>
<evidence type="ECO:0000313" key="2">
    <source>
        <dbReference type="Proteomes" id="UP000261812"/>
    </source>
</evidence>
<dbReference type="GO" id="GO:0005886">
    <property type="term" value="C:plasma membrane"/>
    <property type="evidence" value="ECO:0007669"/>
    <property type="project" value="UniProtKB-SubCell"/>
</dbReference>
<dbReference type="Pfam" id="PF12679">
    <property type="entry name" value="ABC2_membrane_2"/>
    <property type="match status" value="1"/>
</dbReference>
<evidence type="ECO:0000313" key="1">
    <source>
        <dbReference type="EMBL" id="AXY67438.1"/>
    </source>
</evidence>
<reference evidence="2" key="1">
    <citation type="submission" date="2018-09" db="EMBL/GenBank/DDBJ databases">
        <title>Complete genome sequence of thermophilic cyanobacteria strain Thermosynechococcus elongatus PKUAC-SCTE542.</title>
        <authorList>
            <person name="Liang Y."/>
            <person name="Tang J."/>
            <person name="Daroch M."/>
        </authorList>
    </citation>
    <scope>NUCLEOTIDE SEQUENCE [LARGE SCALE GENOMIC DNA]</scope>
    <source>
        <strain evidence="2">E542</strain>
    </source>
</reference>
<dbReference type="GO" id="GO:0140359">
    <property type="term" value="F:ABC-type transporter activity"/>
    <property type="evidence" value="ECO:0007669"/>
    <property type="project" value="InterPro"/>
</dbReference>
<dbReference type="EMBL" id="CP032152">
    <property type="protein sequence ID" value="AXY67438.1"/>
    <property type="molecule type" value="Genomic_DNA"/>
</dbReference>
<keyword evidence="2" id="KW-1185">Reference proteome</keyword>
<organism evidence="1 2">
    <name type="scientific">Thermosynechococcus sichuanensis E542</name>
    <dbReference type="NCBI Taxonomy" id="2016101"/>
    <lineage>
        <taxon>Bacteria</taxon>
        <taxon>Bacillati</taxon>
        <taxon>Cyanobacteriota</taxon>
        <taxon>Cyanophyceae</taxon>
        <taxon>Acaryochloridales</taxon>
        <taxon>Thermosynechococcaceae</taxon>
        <taxon>Thermosynechococcus</taxon>
        <taxon>Thermosynechococcus sichuanensis</taxon>
    </lineage>
</organism>
<dbReference type="RefSeq" id="WP_181496106.1">
    <property type="nucleotide sequence ID" value="NZ_CP032152.1"/>
</dbReference>
<name>A0A3B7MCR4_9CYAN</name>
<dbReference type="PANTHER" id="PTHR43471">
    <property type="entry name" value="ABC TRANSPORTER PERMEASE"/>
    <property type="match status" value="1"/>
</dbReference>